<accession>A0A8C4SFW3</accession>
<dbReference type="Ensembl" id="ENSECRT00000016990.1">
    <property type="protein sequence ID" value="ENSECRP00000016695.1"/>
    <property type="gene ID" value="ENSECRG00000011096.1"/>
</dbReference>
<feature type="region of interest" description="Disordered" evidence="1">
    <location>
        <begin position="1"/>
        <end position="22"/>
    </location>
</feature>
<dbReference type="AlphaFoldDB" id="A0A8C4SFW3"/>
<evidence type="ECO:0000313" key="2">
    <source>
        <dbReference type="Ensembl" id="ENSECRP00000016695.1"/>
    </source>
</evidence>
<evidence type="ECO:0000313" key="3">
    <source>
        <dbReference type="Proteomes" id="UP000694620"/>
    </source>
</evidence>
<feature type="compositionally biased region" description="Basic and acidic residues" evidence="1">
    <location>
        <begin position="10"/>
        <end position="22"/>
    </location>
</feature>
<sequence length="202" mass="22672">MSVSQPGDCGGHEGLKGQKCRATECSREHSRNSLRKSAERPIGTAWHRQRNPKKWPPTLDIMHPPPDSVNEKLCHKDMWVQFCNHLLDWMNPQGKAAHQTPMLRTLCHFAELVCNKNICTAPTPLVVSLYPIWDLEGQAQSSSVASRLFEVIQHKEAITWAQLSRMTPQPKAWHTVSDRQVCVGASAGDTGPILLLDELHCL</sequence>
<proteinExistence type="predicted"/>
<protein>
    <submittedName>
        <fullName evidence="2">Uncharacterized protein</fullName>
    </submittedName>
</protein>
<name>A0A8C4SFW3_ERPCA</name>
<keyword evidence="3" id="KW-1185">Reference proteome</keyword>
<reference evidence="2" key="2">
    <citation type="submission" date="2025-08" db="UniProtKB">
        <authorList>
            <consortium name="Ensembl"/>
        </authorList>
    </citation>
    <scope>IDENTIFICATION</scope>
</reference>
<evidence type="ECO:0000256" key="1">
    <source>
        <dbReference type="SAM" id="MobiDB-lite"/>
    </source>
</evidence>
<reference evidence="2" key="3">
    <citation type="submission" date="2025-09" db="UniProtKB">
        <authorList>
            <consortium name="Ensembl"/>
        </authorList>
    </citation>
    <scope>IDENTIFICATION</scope>
</reference>
<dbReference type="Proteomes" id="UP000694620">
    <property type="component" value="Chromosome 7"/>
</dbReference>
<reference evidence="2" key="1">
    <citation type="submission" date="2021-06" db="EMBL/GenBank/DDBJ databases">
        <authorList>
            <consortium name="Wellcome Sanger Institute Data Sharing"/>
        </authorList>
    </citation>
    <scope>NUCLEOTIDE SEQUENCE [LARGE SCALE GENOMIC DNA]</scope>
</reference>
<organism evidence="2 3">
    <name type="scientific">Erpetoichthys calabaricus</name>
    <name type="common">Rope fish</name>
    <name type="synonym">Calamoichthys calabaricus</name>
    <dbReference type="NCBI Taxonomy" id="27687"/>
    <lineage>
        <taxon>Eukaryota</taxon>
        <taxon>Metazoa</taxon>
        <taxon>Chordata</taxon>
        <taxon>Craniata</taxon>
        <taxon>Vertebrata</taxon>
        <taxon>Euteleostomi</taxon>
        <taxon>Actinopterygii</taxon>
        <taxon>Polypteriformes</taxon>
        <taxon>Polypteridae</taxon>
        <taxon>Erpetoichthys</taxon>
    </lineage>
</organism>